<dbReference type="InterPro" id="IPR015797">
    <property type="entry name" value="NUDIX_hydrolase-like_dom_sf"/>
</dbReference>
<sequence>MCAALHIILLGAAAGVGASAPPHSISSTAFLVSAKLFQSPRTTTSAHFIRTLTQRSMSASVSAVSGEGGESAKSAKLFPPSRCVVDESGGKWRLCAAAAVLSSASSPLRLLLGERITQPGSWQCPQGGVDDVDPASDIANRRTRSETVMEAAGRELYEEMGLVVGQHVEPVPELCGTGDYGEGGVMPVRYPTAGTGSWLEKNGYAGQELRWAVFRCIDDDLMEDPSNVCDLGGKGEGPEFIDVKWEDLDKSIEGVWEKKRGPYKALGKFLREKGYS</sequence>
<proteinExistence type="predicted"/>
<accession>A0A7S2EIG7</accession>
<protein>
    <recommendedName>
        <fullName evidence="2">Nudix hydrolase domain-containing protein</fullName>
    </recommendedName>
</protein>
<evidence type="ECO:0000259" key="2">
    <source>
        <dbReference type="PROSITE" id="PS51462"/>
    </source>
</evidence>
<dbReference type="EMBL" id="HBGO01017358">
    <property type="protein sequence ID" value="CAD9338948.1"/>
    <property type="molecule type" value="Transcribed_RNA"/>
</dbReference>
<dbReference type="AlphaFoldDB" id="A0A7S2EIG7"/>
<feature type="domain" description="Nudix hydrolase" evidence="2">
    <location>
        <begin position="91"/>
        <end position="268"/>
    </location>
</feature>
<dbReference type="PROSITE" id="PS51462">
    <property type="entry name" value="NUDIX"/>
    <property type="match status" value="1"/>
</dbReference>
<evidence type="ECO:0000313" key="3">
    <source>
        <dbReference type="EMBL" id="CAD9338948.1"/>
    </source>
</evidence>
<feature type="signal peptide" evidence="1">
    <location>
        <begin position="1"/>
        <end position="18"/>
    </location>
</feature>
<dbReference type="Gene3D" id="3.90.79.10">
    <property type="entry name" value="Nucleoside Triphosphate Pyrophosphohydrolase"/>
    <property type="match status" value="1"/>
</dbReference>
<name>A0A7S2EIG7_TRICV</name>
<dbReference type="SUPFAM" id="SSF55811">
    <property type="entry name" value="Nudix"/>
    <property type="match status" value="1"/>
</dbReference>
<keyword evidence="1" id="KW-0732">Signal</keyword>
<feature type="chain" id="PRO_5031447180" description="Nudix hydrolase domain-containing protein" evidence="1">
    <location>
        <begin position="19"/>
        <end position="276"/>
    </location>
</feature>
<dbReference type="InterPro" id="IPR000086">
    <property type="entry name" value="NUDIX_hydrolase_dom"/>
</dbReference>
<gene>
    <name evidence="3" type="ORF">OSIN01602_LOCUS9904</name>
</gene>
<reference evidence="3" key="1">
    <citation type="submission" date="2021-01" db="EMBL/GenBank/DDBJ databases">
        <authorList>
            <person name="Corre E."/>
            <person name="Pelletier E."/>
            <person name="Niang G."/>
            <person name="Scheremetjew M."/>
            <person name="Finn R."/>
            <person name="Kale V."/>
            <person name="Holt S."/>
            <person name="Cochrane G."/>
            <person name="Meng A."/>
            <person name="Brown T."/>
            <person name="Cohen L."/>
        </authorList>
    </citation>
    <scope>NUCLEOTIDE SEQUENCE</scope>
    <source>
        <strain evidence="3">Grunow 1884</strain>
    </source>
</reference>
<evidence type="ECO:0000256" key="1">
    <source>
        <dbReference type="SAM" id="SignalP"/>
    </source>
</evidence>
<dbReference type="Pfam" id="PF00293">
    <property type="entry name" value="NUDIX"/>
    <property type="match status" value="1"/>
</dbReference>
<organism evidence="3">
    <name type="scientific">Trieres chinensis</name>
    <name type="common">Marine centric diatom</name>
    <name type="synonym">Odontella sinensis</name>
    <dbReference type="NCBI Taxonomy" id="1514140"/>
    <lineage>
        <taxon>Eukaryota</taxon>
        <taxon>Sar</taxon>
        <taxon>Stramenopiles</taxon>
        <taxon>Ochrophyta</taxon>
        <taxon>Bacillariophyta</taxon>
        <taxon>Mediophyceae</taxon>
        <taxon>Biddulphiophycidae</taxon>
        <taxon>Eupodiscales</taxon>
        <taxon>Parodontellaceae</taxon>
        <taxon>Trieres</taxon>
    </lineage>
</organism>